<keyword evidence="2" id="KW-0238">DNA-binding</keyword>
<reference evidence="5" key="1">
    <citation type="submission" date="2020-07" db="EMBL/GenBank/DDBJ databases">
        <title>Koleobacter methoxysyntrophicus gen. nov., sp. nov., a novel anaerobic bacterium isolated from deep subsurface oil field and proposal of Koleobacterales ord. nov. in the phylum Firmicutes.</title>
        <authorList>
            <person name="Sakamoto S."/>
            <person name="Tamaki H."/>
        </authorList>
    </citation>
    <scope>NUCLEOTIDE SEQUENCE</scope>
    <source>
        <strain evidence="5">NRmbB1</strain>
    </source>
</reference>
<dbReference type="SUPFAM" id="SSF46785">
    <property type="entry name" value="Winged helix' DNA-binding domain"/>
    <property type="match status" value="1"/>
</dbReference>
<evidence type="ECO:0000313" key="6">
    <source>
        <dbReference type="Proteomes" id="UP000662904"/>
    </source>
</evidence>
<dbReference type="PRINTS" id="PR00033">
    <property type="entry name" value="HTHASNC"/>
</dbReference>
<dbReference type="Gene3D" id="1.20.120.530">
    <property type="entry name" value="GntR ligand-binding domain-like"/>
    <property type="match status" value="1"/>
</dbReference>
<evidence type="ECO:0000256" key="1">
    <source>
        <dbReference type="ARBA" id="ARBA00023015"/>
    </source>
</evidence>
<dbReference type="Pfam" id="PF00392">
    <property type="entry name" value="GntR"/>
    <property type="match status" value="1"/>
</dbReference>
<keyword evidence="3" id="KW-0804">Transcription</keyword>
<proteinExistence type="predicted"/>
<dbReference type="PROSITE" id="PS50949">
    <property type="entry name" value="HTH_GNTR"/>
    <property type="match status" value="1"/>
</dbReference>
<dbReference type="EMBL" id="CP059066">
    <property type="protein sequence ID" value="QSQ08526.1"/>
    <property type="molecule type" value="Genomic_DNA"/>
</dbReference>
<dbReference type="InterPro" id="IPR036388">
    <property type="entry name" value="WH-like_DNA-bd_sf"/>
</dbReference>
<dbReference type="SMART" id="SM00895">
    <property type="entry name" value="FCD"/>
    <property type="match status" value="1"/>
</dbReference>
<feature type="domain" description="HTH gntR-type" evidence="4">
    <location>
        <begin position="14"/>
        <end position="81"/>
    </location>
</feature>
<dbReference type="Pfam" id="PF07729">
    <property type="entry name" value="FCD"/>
    <property type="match status" value="1"/>
</dbReference>
<dbReference type="Gene3D" id="1.10.10.10">
    <property type="entry name" value="Winged helix-like DNA-binding domain superfamily/Winged helix DNA-binding domain"/>
    <property type="match status" value="1"/>
</dbReference>
<name>A0A8A0RMU5_9FIRM</name>
<dbReference type="SMART" id="SM00345">
    <property type="entry name" value="HTH_GNTR"/>
    <property type="match status" value="1"/>
</dbReference>
<dbReference type="PANTHER" id="PTHR43537">
    <property type="entry name" value="TRANSCRIPTIONAL REGULATOR, GNTR FAMILY"/>
    <property type="match status" value="1"/>
</dbReference>
<dbReference type="GO" id="GO:0043565">
    <property type="term" value="F:sequence-specific DNA binding"/>
    <property type="evidence" value="ECO:0007669"/>
    <property type="project" value="InterPro"/>
</dbReference>
<accession>A0A8A0RMU5</accession>
<dbReference type="Proteomes" id="UP000662904">
    <property type="component" value="Chromosome"/>
</dbReference>
<dbReference type="AlphaFoldDB" id="A0A8A0RMU5"/>
<dbReference type="CDD" id="cd07377">
    <property type="entry name" value="WHTH_GntR"/>
    <property type="match status" value="1"/>
</dbReference>
<dbReference type="PRINTS" id="PR00035">
    <property type="entry name" value="HTHGNTR"/>
</dbReference>
<dbReference type="InterPro" id="IPR008920">
    <property type="entry name" value="TF_FadR/GntR_C"/>
</dbReference>
<dbReference type="InterPro" id="IPR000485">
    <property type="entry name" value="AsnC-type_HTH_dom"/>
</dbReference>
<dbReference type="InterPro" id="IPR000524">
    <property type="entry name" value="Tscrpt_reg_HTH_GntR"/>
</dbReference>
<evidence type="ECO:0000256" key="3">
    <source>
        <dbReference type="ARBA" id="ARBA00023163"/>
    </source>
</evidence>
<keyword evidence="1" id="KW-0805">Transcription regulation</keyword>
<dbReference type="GO" id="GO:0003700">
    <property type="term" value="F:DNA-binding transcription factor activity"/>
    <property type="evidence" value="ECO:0007669"/>
    <property type="project" value="InterPro"/>
</dbReference>
<dbReference type="InterPro" id="IPR036390">
    <property type="entry name" value="WH_DNA-bd_sf"/>
</dbReference>
<keyword evidence="6" id="KW-1185">Reference proteome</keyword>
<evidence type="ECO:0000256" key="2">
    <source>
        <dbReference type="ARBA" id="ARBA00023125"/>
    </source>
</evidence>
<dbReference type="InterPro" id="IPR011711">
    <property type="entry name" value="GntR_C"/>
</dbReference>
<organism evidence="5 6">
    <name type="scientific">Koleobacter methoxysyntrophicus</name>
    <dbReference type="NCBI Taxonomy" id="2751313"/>
    <lineage>
        <taxon>Bacteria</taxon>
        <taxon>Bacillati</taxon>
        <taxon>Bacillota</taxon>
        <taxon>Clostridia</taxon>
        <taxon>Koleobacterales</taxon>
        <taxon>Koleobacteraceae</taxon>
        <taxon>Koleobacter</taxon>
    </lineage>
</organism>
<evidence type="ECO:0000313" key="5">
    <source>
        <dbReference type="EMBL" id="QSQ08526.1"/>
    </source>
</evidence>
<sequence>MTRKLNTIKLDNYKPLREVVFEALREAIITGDLKPGERLMELQLAEEMGVSRTPVREAIRKLELEGLVVMVPRKGAYVAGLSLKDAAEVFEIRGSLEGLAASLAAERITEEEMEELERLLVQTKECIKKKDVETLVEKDLEFHDIIYNASRNSKLISILYNLREQFHRFRITSLTGNPERLKDIFEEHERIVEAICSRNSELAKELIQEHIENVESNIMHTLKERTD</sequence>
<dbReference type="KEGG" id="kme:H0A61_00853"/>
<dbReference type="PANTHER" id="PTHR43537:SF24">
    <property type="entry name" value="GLUCONATE OPERON TRANSCRIPTIONAL REPRESSOR"/>
    <property type="match status" value="1"/>
</dbReference>
<dbReference type="SUPFAM" id="SSF48008">
    <property type="entry name" value="GntR ligand-binding domain-like"/>
    <property type="match status" value="1"/>
</dbReference>
<evidence type="ECO:0000259" key="4">
    <source>
        <dbReference type="PROSITE" id="PS50949"/>
    </source>
</evidence>
<gene>
    <name evidence="5" type="primary">rspR_3</name>
    <name evidence="5" type="ORF">H0A61_00853</name>
</gene>
<protein>
    <submittedName>
        <fullName evidence="5">HTH-type transcriptional repressor RspR</fullName>
    </submittedName>
</protein>